<dbReference type="Pfam" id="PF15902">
    <property type="entry name" value="Sortilin-Vps10"/>
    <property type="match status" value="1"/>
</dbReference>
<proteinExistence type="predicted"/>
<dbReference type="GO" id="GO:0005794">
    <property type="term" value="C:Golgi apparatus"/>
    <property type="evidence" value="ECO:0007669"/>
    <property type="project" value="TreeGrafter"/>
</dbReference>
<feature type="region of interest" description="Disordered" evidence="5">
    <location>
        <begin position="558"/>
        <end position="578"/>
    </location>
</feature>
<name>A0A556V6Z7_BAGYA</name>
<keyword evidence="6" id="KW-0812">Transmembrane</keyword>
<dbReference type="InterPro" id="IPR006581">
    <property type="entry name" value="VPS10"/>
</dbReference>
<dbReference type="SUPFAM" id="SSF110296">
    <property type="entry name" value="Oligoxyloglucan reducing end-specific cellobiohydrolase"/>
    <property type="match status" value="1"/>
</dbReference>
<comment type="subcellular location">
    <subcellularLocation>
        <location evidence="1">Membrane</location>
    </subcellularLocation>
</comment>
<dbReference type="InterPro" id="IPR015943">
    <property type="entry name" value="WD40/YVTN_repeat-like_dom_sf"/>
</dbReference>
<sequence>MTGEHSISPVWYIPQVTGDMEHSTAFHCLFLPLSLDIWMLILTAELPAATTPGGVIFTSTDSGKTFRSVQLPFHPAQPIAFHHQNPDCLLVICTQGSPRAIYVSLDNGDRFTKALLPSASSEQFYSVLDGDEDMIFMHVDSPGDETYFGTVYTSDDRGILYSKSLERHLFGGERKSDFTNVTSLRGVYLTNVFEEDGRICTVITYNSGGKWWPLKKPKNVECGENVKKCNLHIHGEHSHYSGISPMLPLSHPSAVGLIIAHGSVGDSISASRPDVFVSTNGGYSWICALKGPHHYSILDSGGLIVAVEVRRDRQTNAIKSTLKISVFGYRPDDDDQPLWVAVTIDFEQLLTRECGEQDYVKWLAHSDGEEQNSETDGCVLGFKETFLRLKKMSVCRKGHSYTVSKEQKPCPCSREDYMCDYGYYVHENSSECVQQPEFINKTLDLCFNGELKELQTTGHVPFHIIPSDKCEGGFSPPRQIEDAKMHCGNSSQTFPASHQPNSPVEVWLLIVISVSVGIVSLAVITAVFLTVLRKNYRHRSPSYQFSALQLHEDEMCVSPERTSNSTQAIYQEDLDDVS</sequence>
<evidence type="ECO:0000256" key="5">
    <source>
        <dbReference type="SAM" id="MobiDB-lite"/>
    </source>
</evidence>
<keyword evidence="3 6" id="KW-0472">Membrane</keyword>
<dbReference type="PANTHER" id="PTHR12106">
    <property type="entry name" value="SORTILIN RELATED"/>
    <property type="match status" value="1"/>
</dbReference>
<dbReference type="InterPro" id="IPR050310">
    <property type="entry name" value="VPS10-sortilin"/>
</dbReference>
<evidence type="ECO:0000256" key="4">
    <source>
        <dbReference type="ARBA" id="ARBA00023180"/>
    </source>
</evidence>
<gene>
    <name evidence="8" type="ORF">Baya_13819</name>
</gene>
<dbReference type="OrthoDB" id="443634at2759"/>
<organism evidence="8 9">
    <name type="scientific">Bagarius yarrelli</name>
    <name type="common">Goonch</name>
    <name type="synonym">Bagrus yarrelli</name>
    <dbReference type="NCBI Taxonomy" id="175774"/>
    <lineage>
        <taxon>Eukaryota</taxon>
        <taxon>Metazoa</taxon>
        <taxon>Chordata</taxon>
        <taxon>Craniata</taxon>
        <taxon>Vertebrata</taxon>
        <taxon>Euteleostomi</taxon>
        <taxon>Actinopterygii</taxon>
        <taxon>Neopterygii</taxon>
        <taxon>Teleostei</taxon>
        <taxon>Ostariophysi</taxon>
        <taxon>Siluriformes</taxon>
        <taxon>Sisoridae</taxon>
        <taxon>Sisorinae</taxon>
        <taxon>Bagarius</taxon>
    </lineage>
</organism>
<dbReference type="Gene3D" id="2.10.70.80">
    <property type="match status" value="1"/>
</dbReference>
<keyword evidence="9" id="KW-1185">Reference proteome</keyword>
<dbReference type="GO" id="GO:0006897">
    <property type="term" value="P:endocytosis"/>
    <property type="evidence" value="ECO:0007669"/>
    <property type="project" value="TreeGrafter"/>
</dbReference>
<dbReference type="GO" id="GO:0016050">
    <property type="term" value="P:vesicle organization"/>
    <property type="evidence" value="ECO:0007669"/>
    <property type="project" value="TreeGrafter"/>
</dbReference>
<dbReference type="GO" id="GO:0006895">
    <property type="term" value="P:Golgi to endosome transport"/>
    <property type="evidence" value="ECO:0007669"/>
    <property type="project" value="TreeGrafter"/>
</dbReference>
<feature type="domain" description="VPS10" evidence="7">
    <location>
        <begin position="1"/>
        <end position="492"/>
    </location>
</feature>
<dbReference type="InterPro" id="IPR031778">
    <property type="entry name" value="Sortilin_N"/>
</dbReference>
<dbReference type="AlphaFoldDB" id="A0A556V6Z7"/>
<protein>
    <submittedName>
        <fullName evidence="8">Sortilin</fullName>
    </submittedName>
</protein>
<evidence type="ECO:0000313" key="8">
    <source>
        <dbReference type="EMBL" id="TSX44508.1"/>
    </source>
</evidence>
<dbReference type="Gene3D" id="2.130.10.10">
    <property type="entry name" value="YVTN repeat-like/Quinoprotein amine dehydrogenase"/>
    <property type="match status" value="1"/>
</dbReference>
<evidence type="ECO:0000313" key="9">
    <source>
        <dbReference type="Proteomes" id="UP000319801"/>
    </source>
</evidence>
<dbReference type="Proteomes" id="UP000319801">
    <property type="component" value="Unassembled WGS sequence"/>
</dbReference>
<reference evidence="8 9" key="1">
    <citation type="journal article" date="2019" name="Genome Biol. Evol.">
        <title>Whole-Genome Sequencing of the Giant Devil Catfish, Bagarius yarrelli.</title>
        <authorList>
            <person name="Jiang W."/>
            <person name="Lv Y."/>
            <person name="Cheng L."/>
            <person name="Yang K."/>
            <person name="Chao B."/>
            <person name="Wang X."/>
            <person name="Li Y."/>
            <person name="Pan X."/>
            <person name="You X."/>
            <person name="Zhang Y."/>
            <person name="Yang J."/>
            <person name="Li J."/>
            <person name="Zhang X."/>
            <person name="Liu S."/>
            <person name="Sun C."/>
            <person name="Yang J."/>
            <person name="Shi Q."/>
        </authorList>
    </citation>
    <scope>NUCLEOTIDE SEQUENCE [LARGE SCALE GENOMIC DNA]</scope>
    <source>
        <strain evidence="8">JWS20170419001</strain>
        <tissue evidence="8">Muscle</tissue>
    </source>
</reference>
<dbReference type="EMBL" id="VCAZ01000140">
    <property type="protein sequence ID" value="TSX44508.1"/>
    <property type="molecule type" value="Genomic_DNA"/>
</dbReference>
<feature type="compositionally biased region" description="Polar residues" evidence="5">
    <location>
        <begin position="560"/>
        <end position="569"/>
    </location>
</feature>
<dbReference type="SMART" id="SM00602">
    <property type="entry name" value="VPS10"/>
    <property type="match status" value="1"/>
</dbReference>
<dbReference type="GO" id="GO:0016020">
    <property type="term" value="C:membrane"/>
    <property type="evidence" value="ECO:0007669"/>
    <property type="project" value="UniProtKB-SubCell"/>
</dbReference>
<dbReference type="Gene3D" id="3.30.60.270">
    <property type="match status" value="1"/>
</dbReference>
<dbReference type="GO" id="GO:0005829">
    <property type="term" value="C:cytosol"/>
    <property type="evidence" value="ECO:0007669"/>
    <property type="project" value="GOC"/>
</dbReference>
<dbReference type="PANTHER" id="PTHR12106:SF46">
    <property type="entry name" value="SORTILIN ISOFORM X1"/>
    <property type="match status" value="1"/>
</dbReference>
<comment type="caution">
    <text evidence="8">The sequence shown here is derived from an EMBL/GenBank/DDBJ whole genome shotgun (WGS) entry which is preliminary data.</text>
</comment>
<evidence type="ECO:0000256" key="6">
    <source>
        <dbReference type="SAM" id="Phobius"/>
    </source>
</evidence>
<keyword evidence="2" id="KW-0677">Repeat</keyword>
<evidence type="ECO:0000256" key="1">
    <source>
        <dbReference type="ARBA" id="ARBA00004370"/>
    </source>
</evidence>
<keyword evidence="4" id="KW-0325">Glycoprotein</keyword>
<feature type="transmembrane region" description="Helical" evidence="6">
    <location>
        <begin position="506"/>
        <end position="532"/>
    </location>
</feature>
<keyword evidence="6" id="KW-1133">Transmembrane helix</keyword>
<evidence type="ECO:0000259" key="7">
    <source>
        <dbReference type="SMART" id="SM00602"/>
    </source>
</evidence>
<accession>A0A556V6Z7</accession>
<evidence type="ECO:0000256" key="3">
    <source>
        <dbReference type="ARBA" id="ARBA00023136"/>
    </source>
</evidence>
<evidence type="ECO:0000256" key="2">
    <source>
        <dbReference type="ARBA" id="ARBA00022737"/>
    </source>
</evidence>